<keyword evidence="2" id="KW-0805">Transcription regulation</keyword>
<evidence type="ECO:0000313" key="6">
    <source>
        <dbReference type="EMBL" id="QHB28782.1"/>
    </source>
</evidence>
<dbReference type="PANTHER" id="PTHR30419">
    <property type="entry name" value="HTH-TYPE TRANSCRIPTIONAL REGULATOR YBHD"/>
    <property type="match status" value="1"/>
</dbReference>
<dbReference type="InterPro" id="IPR005119">
    <property type="entry name" value="LysR_subst-bd"/>
</dbReference>
<keyword evidence="4" id="KW-0804">Transcription</keyword>
<evidence type="ECO:0000256" key="1">
    <source>
        <dbReference type="ARBA" id="ARBA00009437"/>
    </source>
</evidence>
<dbReference type="Proteomes" id="UP000464593">
    <property type="component" value="Chromosome"/>
</dbReference>
<accession>A0AAE6RDP3</accession>
<dbReference type="PANTHER" id="PTHR30419:SF30">
    <property type="entry name" value="LYSR FAMILY TRANSCRIPTIONAL REGULATOR"/>
    <property type="match status" value="1"/>
</dbReference>
<dbReference type="Gene3D" id="3.40.190.10">
    <property type="entry name" value="Periplasmic binding protein-like II"/>
    <property type="match status" value="2"/>
</dbReference>
<dbReference type="GO" id="GO:0003677">
    <property type="term" value="F:DNA binding"/>
    <property type="evidence" value="ECO:0007669"/>
    <property type="project" value="UniProtKB-KW"/>
</dbReference>
<dbReference type="CDD" id="cd05466">
    <property type="entry name" value="PBP2_LTTR_substrate"/>
    <property type="match status" value="1"/>
</dbReference>
<dbReference type="InterPro" id="IPR036388">
    <property type="entry name" value="WH-like_DNA-bd_sf"/>
</dbReference>
<dbReference type="PROSITE" id="PS50931">
    <property type="entry name" value="HTH_LYSR"/>
    <property type="match status" value="1"/>
</dbReference>
<dbReference type="Pfam" id="PF03466">
    <property type="entry name" value="LysR_substrate"/>
    <property type="match status" value="1"/>
</dbReference>
<sequence length="311" mass="35038">MRAPPLKLHQIKALVAISQCGSINEASQVLHVTQPALSRSIKELEHELGLTLLQRSYKGMSLTEEGRRVIRHAQMMIESMRRLQVEVDNIHDVAVGEVAIGVTSLTAMLPGFEQCLNDFRIKNPRVRLKVIEQRPSVILQRLRDGNLDFALTSQQNTQRLNLDWEAVQRIEGAVVCSSSNPLRHARSLRQLQHSHWISLDEVDDRSSQFFQMFEFNDIHAPLKVTECTAILLAMNLIKSADAFMTLSKVATPSSTMGAMQGLVCVNLDEIVPDYPIYLVCVDRYALTSPAKDLFLNLKNKLAMQAQPERVD</sequence>
<comment type="similarity">
    <text evidence="1">Belongs to the LysR transcriptional regulatory family.</text>
</comment>
<dbReference type="Gene3D" id="1.10.10.10">
    <property type="entry name" value="Winged helix-like DNA-binding domain superfamily/Winged helix DNA-binding domain"/>
    <property type="match status" value="1"/>
</dbReference>
<evidence type="ECO:0000256" key="4">
    <source>
        <dbReference type="ARBA" id="ARBA00023163"/>
    </source>
</evidence>
<dbReference type="GO" id="GO:0005829">
    <property type="term" value="C:cytosol"/>
    <property type="evidence" value="ECO:0007669"/>
    <property type="project" value="TreeGrafter"/>
</dbReference>
<evidence type="ECO:0000256" key="3">
    <source>
        <dbReference type="ARBA" id="ARBA00023125"/>
    </source>
</evidence>
<evidence type="ECO:0000256" key="2">
    <source>
        <dbReference type="ARBA" id="ARBA00023015"/>
    </source>
</evidence>
<gene>
    <name evidence="6" type="ORF">TCK1_3436</name>
</gene>
<dbReference type="SUPFAM" id="SSF53850">
    <property type="entry name" value="Periplasmic binding protein-like II"/>
    <property type="match status" value="1"/>
</dbReference>
<dbReference type="Pfam" id="PF00126">
    <property type="entry name" value="HTH_1"/>
    <property type="match status" value="1"/>
</dbReference>
<keyword evidence="3" id="KW-0238">DNA-binding</keyword>
<evidence type="ECO:0000313" key="7">
    <source>
        <dbReference type="Proteomes" id="UP000464593"/>
    </source>
</evidence>
<reference evidence="6 7" key="1">
    <citation type="submission" date="2019-05" db="EMBL/GenBank/DDBJ databases">
        <title>Complete genome sequence of Pseudomonas Pseudomonas resinovorans.</title>
        <authorList>
            <person name="Chen H.-P."/>
        </authorList>
    </citation>
    <scope>NUCLEOTIDE SEQUENCE [LARGE SCALE GENOMIC DNA]</scope>
    <source>
        <strain evidence="6 7">TCU-CK1</strain>
    </source>
</reference>
<name>A0AAE6RDP3_9PSED</name>
<proteinExistence type="inferred from homology"/>
<protein>
    <submittedName>
        <fullName evidence="6">LysR family transcriptional regulator</fullName>
    </submittedName>
</protein>
<feature type="domain" description="HTH lysR-type" evidence="5">
    <location>
        <begin position="6"/>
        <end position="63"/>
    </location>
</feature>
<dbReference type="SUPFAM" id="SSF46785">
    <property type="entry name" value="Winged helix' DNA-binding domain"/>
    <property type="match status" value="1"/>
</dbReference>
<dbReference type="PRINTS" id="PR00039">
    <property type="entry name" value="HTHLYSR"/>
</dbReference>
<evidence type="ECO:0000259" key="5">
    <source>
        <dbReference type="PROSITE" id="PS50931"/>
    </source>
</evidence>
<dbReference type="EMBL" id="CP040324">
    <property type="protein sequence ID" value="QHB28782.1"/>
    <property type="molecule type" value="Genomic_DNA"/>
</dbReference>
<dbReference type="GO" id="GO:0003700">
    <property type="term" value="F:DNA-binding transcription factor activity"/>
    <property type="evidence" value="ECO:0007669"/>
    <property type="project" value="InterPro"/>
</dbReference>
<dbReference type="InterPro" id="IPR036390">
    <property type="entry name" value="WH_DNA-bd_sf"/>
</dbReference>
<dbReference type="FunFam" id="1.10.10.10:FF:000001">
    <property type="entry name" value="LysR family transcriptional regulator"/>
    <property type="match status" value="1"/>
</dbReference>
<organism evidence="6 7">
    <name type="scientific">Pseudomonas monteilii</name>
    <dbReference type="NCBI Taxonomy" id="76759"/>
    <lineage>
        <taxon>Bacteria</taxon>
        <taxon>Pseudomonadati</taxon>
        <taxon>Pseudomonadota</taxon>
        <taxon>Gammaproteobacteria</taxon>
        <taxon>Pseudomonadales</taxon>
        <taxon>Pseudomonadaceae</taxon>
        <taxon>Pseudomonas</taxon>
    </lineage>
</organism>
<dbReference type="AlphaFoldDB" id="A0AAE6RDP3"/>
<dbReference type="InterPro" id="IPR000847">
    <property type="entry name" value="LysR_HTH_N"/>
</dbReference>
<dbReference type="InterPro" id="IPR050950">
    <property type="entry name" value="HTH-type_LysR_regulators"/>
</dbReference>